<evidence type="ECO:0000313" key="1">
    <source>
        <dbReference type="EMBL" id="KAJ1895515.1"/>
    </source>
</evidence>
<name>A0ACC1IHN3_9FUNG</name>
<evidence type="ECO:0000313" key="2">
    <source>
        <dbReference type="Proteomes" id="UP001150581"/>
    </source>
</evidence>
<dbReference type="EMBL" id="JANBPG010000557">
    <property type="protein sequence ID" value="KAJ1895515.1"/>
    <property type="molecule type" value="Genomic_DNA"/>
</dbReference>
<organism evidence="1 2">
    <name type="scientific">Kickxella alabastrina</name>
    <dbReference type="NCBI Taxonomy" id="61397"/>
    <lineage>
        <taxon>Eukaryota</taxon>
        <taxon>Fungi</taxon>
        <taxon>Fungi incertae sedis</taxon>
        <taxon>Zoopagomycota</taxon>
        <taxon>Kickxellomycotina</taxon>
        <taxon>Kickxellomycetes</taxon>
        <taxon>Kickxellales</taxon>
        <taxon>Kickxellaceae</taxon>
        <taxon>Kickxella</taxon>
    </lineage>
</organism>
<dbReference type="Proteomes" id="UP001150581">
    <property type="component" value="Unassembled WGS sequence"/>
</dbReference>
<sequence>MESPKELPHGVLGHWAVVCHGFNIASIAGSVFVVISVIWGCVRRPVLYKLTTFRLSGWIALCDIIYSACQLCTYDNYYMVFLSETQLRVIYWLMSASTLSFAFLSGCIGLQMILTVVFKKGQHHHRIEPWYECVSLFLGFLITHPIMYIYKSVQWRYDMQVFHVYDNPKYFNIASWVTMWAWMFATCAFLFVTAALVWWTLATVNKEKMGCMVLPEGESSWYKSPAAQMSIGQRKWQRLIIIRIMLYPLVPIVTQIWVLCANMTPVCPMWLYIVANIMPATQGMINLLIFLGNPALDKSRRRIIDKLNISIGRRKRISSCSISSTVNDTRVRSISSFTNTDDKSAAHLLV</sequence>
<accession>A0ACC1IHN3</accession>
<comment type="caution">
    <text evidence="1">The sequence shown here is derived from an EMBL/GenBank/DDBJ whole genome shotgun (WGS) entry which is preliminary data.</text>
</comment>
<gene>
    <name evidence="1" type="ORF">LPJ66_004550</name>
</gene>
<protein>
    <submittedName>
        <fullName evidence="1">Uncharacterized protein</fullName>
    </submittedName>
</protein>
<keyword evidence="2" id="KW-1185">Reference proteome</keyword>
<proteinExistence type="predicted"/>
<reference evidence="1" key="1">
    <citation type="submission" date="2022-07" db="EMBL/GenBank/DDBJ databases">
        <title>Phylogenomic reconstructions and comparative analyses of Kickxellomycotina fungi.</title>
        <authorList>
            <person name="Reynolds N.K."/>
            <person name="Stajich J.E."/>
            <person name="Barry K."/>
            <person name="Grigoriev I.V."/>
            <person name="Crous P."/>
            <person name="Smith M.E."/>
        </authorList>
    </citation>
    <scope>NUCLEOTIDE SEQUENCE</scope>
    <source>
        <strain evidence="1">Benny 63K</strain>
    </source>
</reference>